<keyword evidence="2" id="KW-0808">Transferase</keyword>
<keyword evidence="4 7" id="KW-0418">Kinase</keyword>
<evidence type="ECO:0000256" key="4">
    <source>
        <dbReference type="ARBA" id="ARBA00022777"/>
    </source>
</evidence>
<keyword evidence="3" id="KW-0547">Nucleotide-binding</keyword>
<dbReference type="SUPFAM" id="SSF53613">
    <property type="entry name" value="Ribokinase-like"/>
    <property type="match status" value="1"/>
</dbReference>
<dbReference type="Gene3D" id="3.40.1190.20">
    <property type="match status" value="1"/>
</dbReference>
<evidence type="ECO:0000256" key="3">
    <source>
        <dbReference type="ARBA" id="ARBA00022741"/>
    </source>
</evidence>
<protein>
    <submittedName>
        <fullName evidence="7">Sugar kinase</fullName>
    </submittedName>
</protein>
<dbReference type="EMBL" id="CP101987">
    <property type="protein sequence ID" value="UUI72024.1"/>
    <property type="molecule type" value="Genomic_DNA"/>
</dbReference>
<evidence type="ECO:0000313" key="8">
    <source>
        <dbReference type="Proteomes" id="UP001316384"/>
    </source>
</evidence>
<evidence type="ECO:0000256" key="5">
    <source>
        <dbReference type="ARBA" id="ARBA00022840"/>
    </source>
</evidence>
<sequence>MSAVEAVTFGEVMGMLVADEPGDLADVTVFRRALAGAEYNVAVGLARLGHRVAWLGRVGDDPVGRHALTQMAAHGVVTDGVQTDPLERTGLQLKSRADGGDPQVEYFRRHSAGTRLTATPATDALLSGARHLHATGIPLALGGSIGDFAHHAIDVARSAGARISVDPNLRPALWPSTEVMMREVNRLVERADWVLPGLSEGRLLTGADDPAGIARYYLVRGARLVVVKDGARGAHLFAADGRTTRVRPLPVHCLDTVGAGDGFAAGLVSAALDAWTGDAADVPDLDALGLRAAATGALATTVRGDQEGLPTRAALDTFLTAAAAAVPAPDGRTT</sequence>
<dbReference type="CDD" id="cd01166">
    <property type="entry name" value="KdgK"/>
    <property type="match status" value="1"/>
</dbReference>
<organism evidence="7 8">
    <name type="scientific">Cellulomonas xiejunii</name>
    <dbReference type="NCBI Taxonomy" id="2968083"/>
    <lineage>
        <taxon>Bacteria</taxon>
        <taxon>Bacillati</taxon>
        <taxon>Actinomycetota</taxon>
        <taxon>Actinomycetes</taxon>
        <taxon>Micrococcales</taxon>
        <taxon>Cellulomonadaceae</taxon>
        <taxon>Cellulomonas</taxon>
    </lineage>
</organism>
<dbReference type="InterPro" id="IPR002173">
    <property type="entry name" value="Carboh/pur_kinase_PfkB_CS"/>
</dbReference>
<proteinExistence type="inferred from homology"/>
<evidence type="ECO:0000256" key="1">
    <source>
        <dbReference type="ARBA" id="ARBA00010688"/>
    </source>
</evidence>
<evidence type="ECO:0000313" key="7">
    <source>
        <dbReference type="EMBL" id="UUI72024.1"/>
    </source>
</evidence>
<dbReference type="PANTHER" id="PTHR43085:SF1">
    <property type="entry name" value="PSEUDOURIDINE KINASE-RELATED"/>
    <property type="match status" value="1"/>
</dbReference>
<accession>A0ABY5KQK4</accession>
<dbReference type="PROSITE" id="PS00584">
    <property type="entry name" value="PFKB_KINASES_2"/>
    <property type="match status" value="1"/>
</dbReference>
<evidence type="ECO:0000256" key="2">
    <source>
        <dbReference type="ARBA" id="ARBA00022679"/>
    </source>
</evidence>
<dbReference type="Pfam" id="PF00294">
    <property type="entry name" value="PfkB"/>
    <property type="match status" value="1"/>
</dbReference>
<reference evidence="7 8" key="1">
    <citation type="submission" date="2022-07" db="EMBL/GenBank/DDBJ databases">
        <title>Novel species in genus cellulomonas.</title>
        <authorList>
            <person name="Ye L."/>
        </authorList>
    </citation>
    <scope>NUCLEOTIDE SEQUENCE [LARGE SCALE GENOMIC DNA]</scope>
    <source>
        <strain evidence="8">zg-B89</strain>
    </source>
</reference>
<dbReference type="InterPro" id="IPR011611">
    <property type="entry name" value="PfkB_dom"/>
</dbReference>
<comment type="similarity">
    <text evidence="1">Belongs to the carbohydrate kinase PfkB family.</text>
</comment>
<dbReference type="RefSeq" id="WP_227577058.1">
    <property type="nucleotide sequence ID" value="NZ_CP101987.1"/>
</dbReference>
<evidence type="ECO:0000259" key="6">
    <source>
        <dbReference type="Pfam" id="PF00294"/>
    </source>
</evidence>
<dbReference type="InterPro" id="IPR050306">
    <property type="entry name" value="PfkB_Carbo_kinase"/>
</dbReference>
<dbReference type="GO" id="GO:0016301">
    <property type="term" value="F:kinase activity"/>
    <property type="evidence" value="ECO:0007669"/>
    <property type="project" value="UniProtKB-KW"/>
</dbReference>
<feature type="domain" description="Carbohydrate kinase PfkB" evidence="6">
    <location>
        <begin position="6"/>
        <end position="312"/>
    </location>
</feature>
<keyword evidence="8" id="KW-1185">Reference proteome</keyword>
<dbReference type="InterPro" id="IPR029056">
    <property type="entry name" value="Ribokinase-like"/>
</dbReference>
<dbReference type="Proteomes" id="UP001316384">
    <property type="component" value="Chromosome"/>
</dbReference>
<gene>
    <name evidence="7" type="ORF">NP048_00695</name>
</gene>
<dbReference type="PANTHER" id="PTHR43085">
    <property type="entry name" value="HEXOKINASE FAMILY MEMBER"/>
    <property type="match status" value="1"/>
</dbReference>
<keyword evidence="5" id="KW-0067">ATP-binding</keyword>
<name>A0ABY5KQK4_9CELL</name>